<dbReference type="InterPro" id="IPR038142">
    <property type="entry name" value="Cytochrome_P460_sp"/>
</dbReference>
<name>A0YAH3_9GAMM</name>
<dbReference type="Proteomes" id="UP000004931">
    <property type="component" value="Unassembled WGS sequence"/>
</dbReference>
<proteinExistence type="predicted"/>
<evidence type="ECO:0000313" key="3">
    <source>
        <dbReference type="Proteomes" id="UP000004931"/>
    </source>
</evidence>
<keyword evidence="1" id="KW-0732">Signal</keyword>
<keyword evidence="3" id="KW-1185">Reference proteome</keyword>
<evidence type="ECO:0008006" key="4">
    <source>
        <dbReference type="Google" id="ProtNLM"/>
    </source>
</evidence>
<dbReference type="STRING" id="247633.GP2143_17766"/>
<gene>
    <name evidence="2" type="ORF">GP2143_17766</name>
</gene>
<protein>
    <recommendedName>
        <fullName evidence="4">Cytochrome P460 domain-containing protein</fullName>
    </recommendedName>
</protein>
<reference evidence="2 3" key="1">
    <citation type="journal article" date="2010" name="J. Bacteriol.">
        <title>Genome sequence of the oligotrophic marine Gammaproteobacterium HTCC2143, isolated from the Oregon Coast.</title>
        <authorList>
            <person name="Oh H.M."/>
            <person name="Kang I."/>
            <person name="Ferriera S."/>
            <person name="Giovannoni S.J."/>
            <person name="Cho J.C."/>
        </authorList>
    </citation>
    <scope>NUCLEOTIDE SEQUENCE [LARGE SCALE GENOMIC DNA]</scope>
    <source>
        <strain evidence="2 3">HTCC2143</strain>
    </source>
</reference>
<feature type="signal peptide" evidence="1">
    <location>
        <begin position="1"/>
        <end position="27"/>
    </location>
</feature>
<dbReference type="Gene3D" id="3.50.70.20">
    <property type="entry name" value="Cytochrome P460"/>
    <property type="match status" value="1"/>
</dbReference>
<evidence type="ECO:0000256" key="1">
    <source>
        <dbReference type="SAM" id="SignalP"/>
    </source>
</evidence>
<dbReference type="eggNOG" id="ENOG5033UQ6">
    <property type="taxonomic scope" value="Bacteria"/>
</dbReference>
<accession>A0YAH3</accession>
<evidence type="ECO:0000313" key="2">
    <source>
        <dbReference type="EMBL" id="EAW33127.1"/>
    </source>
</evidence>
<organism evidence="2 3">
    <name type="scientific">marine gamma proteobacterium HTCC2143</name>
    <dbReference type="NCBI Taxonomy" id="247633"/>
    <lineage>
        <taxon>Bacteria</taxon>
        <taxon>Pseudomonadati</taxon>
        <taxon>Pseudomonadota</taxon>
        <taxon>Gammaproteobacteria</taxon>
        <taxon>Cellvibrionales</taxon>
        <taxon>Spongiibacteraceae</taxon>
        <taxon>BD1-7 clade</taxon>
    </lineage>
</organism>
<dbReference type="AlphaFoldDB" id="A0YAH3"/>
<dbReference type="EMBL" id="AAVT01000001">
    <property type="protein sequence ID" value="EAW33127.1"/>
    <property type="molecule type" value="Genomic_DNA"/>
</dbReference>
<comment type="caution">
    <text evidence="2">The sequence shown here is derived from an EMBL/GenBank/DDBJ whole genome shotgun (WGS) entry which is preliminary data.</text>
</comment>
<feature type="chain" id="PRO_5002630845" description="Cytochrome P460 domain-containing protein" evidence="1">
    <location>
        <begin position="28"/>
        <end position="203"/>
    </location>
</feature>
<sequence length="203" mass="22076">MLKNQIQNCVGVVFSIAAMVFSNYGLAAEQSENGAIEISDNTFDCMRDMTKVDGFYVDNLLGDSAATIAVASSADGGVYPPGSVVQLVPGEVMVKHGSGFSPATKDWEFFELDVSEEGTAIRKRGFVDVVNRFGGNCFGCHIQAEPKWDMVCKTGHGCDPIPLSKPVLALLQKTDPRCDNEPLSEQEMVMFKQLQVMMAPRPE</sequence>